<protein>
    <submittedName>
        <fullName evidence="1">HK97 gp10 family phage protein</fullName>
    </submittedName>
</protein>
<dbReference type="AlphaFoldDB" id="A0AAW9NQC0"/>
<accession>A0AAW9NQC0</accession>
<keyword evidence="2" id="KW-1185">Reference proteome</keyword>
<gene>
    <name evidence="1" type="ORF">P4706_29480</name>
</gene>
<sequence>MSTTNFDIKGYEKIIKDLEELSRKGVRAKNKAIKAGGEVFAEELREAIPVSEIDHEHIKDNIIVTDIKRKGGVPHVRVGANGEVGWRFHFLEFGTMFMSPVAPAQKTIQSSKTKVKQKMKDVLQKELGL</sequence>
<evidence type="ECO:0000313" key="2">
    <source>
        <dbReference type="Proteomes" id="UP001307168"/>
    </source>
</evidence>
<dbReference type="EMBL" id="JARNBH010000066">
    <property type="protein sequence ID" value="MEC0277110.1"/>
    <property type="molecule type" value="Genomic_DNA"/>
</dbReference>
<reference evidence="1 2" key="1">
    <citation type="submission" date="2023-03" db="EMBL/GenBank/DDBJ databases">
        <title>Bacillus Genome Sequencing.</title>
        <authorList>
            <person name="Dunlap C."/>
        </authorList>
    </citation>
    <scope>NUCLEOTIDE SEQUENCE [LARGE SCALE GENOMIC DNA]</scope>
    <source>
        <strain evidence="1 2">B-41290</strain>
    </source>
</reference>
<dbReference type="RefSeq" id="WP_367408575.1">
    <property type="nucleotide sequence ID" value="NZ_JARNBH010000066.1"/>
</dbReference>
<comment type="caution">
    <text evidence="1">The sequence shown here is derived from an EMBL/GenBank/DDBJ whole genome shotgun (WGS) entry which is preliminary data.</text>
</comment>
<proteinExistence type="predicted"/>
<evidence type="ECO:0000313" key="1">
    <source>
        <dbReference type="EMBL" id="MEC0277110.1"/>
    </source>
</evidence>
<organism evidence="1 2">
    <name type="scientific">Peribacillus castrilensis</name>
    <dbReference type="NCBI Taxonomy" id="2897690"/>
    <lineage>
        <taxon>Bacteria</taxon>
        <taxon>Bacillati</taxon>
        <taxon>Bacillota</taxon>
        <taxon>Bacilli</taxon>
        <taxon>Bacillales</taxon>
        <taxon>Bacillaceae</taxon>
        <taxon>Peribacillus</taxon>
    </lineage>
</organism>
<dbReference type="InterPro" id="IPR010064">
    <property type="entry name" value="HK97-gp10_tail"/>
</dbReference>
<dbReference type="Proteomes" id="UP001307168">
    <property type="component" value="Unassembled WGS sequence"/>
</dbReference>
<dbReference type="Pfam" id="PF04883">
    <property type="entry name" value="HK97-gp10_like"/>
    <property type="match status" value="1"/>
</dbReference>
<dbReference type="NCBIfam" id="TIGR01725">
    <property type="entry name" value="phge_HK97_gp10"/>
    <property type="match status" value="1"/>
</dbReference>
<name>A0AAW9NQC0_9BACI</name>